<evidence type="ECO:0000313" key="1">
    <source>
        <dbReference type="EMBL" id="KAK3575900.1"/>
    </source>
</evidence>
<protein>
    <submittedName>
        <fullName evidence="1">Uncharacterized protein</fullName>
    </submittedName>
</protein>
<reference evidence="1" key="1">
    <citation type="journal article" date="2021" name="Genome Biol. Evol.">
        <title>A High-Quality Reference Genome for a Parasitic Bivalve with Doubly Uniparental Inheritance (Bivalvia: Unionida).</title>
        <authorList>
            <person name="Smith C.H."/>
        </authorList>
    </citation>
    <scope>NUCLEOTIDE SEQUENCE</scope>
    <source>
        <strain evidence="1">CHS0354</strain>
    </source>
</reference>
<accession>A0AAE0RM66</accession>
<reference evidence="1" key="3">
    <citation type="submission" date="2023-05" db="EMBL/GenBank/DDBJ databases">
        <authorList>
            <person name="Smith C.H."/>
        </authorList>
    </citation>
    <scope>NUCLEOTIDE SEQUENCE</scope>
    <source>
        <strain evidence="1">CHS0354</strain>
        <tissue evidence="1">Mantle</tissue>
    </source>
</reference>
<dbReference type="EMBL" id="JAEAOA010000057">
    <property type="protein sequence ID" value="KAK3575900.1"/>
    <property type="molecule type" value="Genomic_DNA"/>
</dbReference>
<comment type="caution">
    <text evidence="1">The sequence shown here is derived from an EMBL/GenBank/DDBJ whole genome shotgun (WGS) entry which is preliminary data.</text>
</comment>
<dbReference type="Proteomes" id="UP001195483">
    <property type="component" value="Unassembled WGS sequence"/>
</dbReference>
<sequence>MAPKHCVKNESIESVSKCCTKVGFSCPAREQEGALEPTEKWVDGCMGVILKMVLSVSQKWMDVIGAKSFTFKTVWNSWVLIEKI</sequence>
<gene>
    <name evidence="1" type="ORF">CHS0354_000175</name>
</gene>
<dbReference type="AlphaFoldDB" id="A0AAE0RM66"/>
<keyword evidence="2" id="KW-1185">Reference proteome</keyword>
<name>A0AAE0RM66_9BIVA</name>
<proteinExistence type="predicted"/>
<evidence type="ECO:0000313" key="2">
    <source>
        <dbReference type="Proteomes" id="UP001195483"/>
    </source>
</evidence>
<organism evidence="1 2">
    <name type="scientific">Potamilus streckersoni</name>
    <dbReference type="NCBI Taxonomy" id="2493646"/>
    <lineage>
        <taxon>Eukaryota</taxon>
        <taxon>Metazoa</taxon>
        <taxon>Spiralia</taxon>
        <taxon>Lophotrochozoa</taxon>
        <taxon>Mollusca</taxon>
        <taxon>Bivalvia</taxon>
        <taxon>Autobranchia</taxon>
        <taxon>Heteroconchia</taxon>
        <taxon>Palaeoheterodonta</taxon>
        <taxon>Unionida</taxon>
        <taxon>Unionoidea</taxon>
        <taxon>Unionidae</taxon>
        <taxon>Ambleminae</taxon>
        <taxon>Lampsilini</taxon>
        <taxon>Potamilus</taxon>
    </lineage>
</organism>
<reference evidence="1" key="2">
    <citation type="journal article" date="2021" name="Genome Biol. Evol.">
        <title>Developing a high-quality reference genome for a parasitic bivalve with doubly uniparental inheritance (Bivalvia: Unionida).</title>
        <authorList>
            <person name="Smith C.H."/>
        </authorList>
    </citation>
    <scope>NUCLEOTIDE SEQUENCE</scope>
    <source>
        <strain evidence="1">CHS0354</strain>
        <tissue evidence="1">Mantle</tissue>
    </source>
</reference>